<dbReference type="InterPro" id="IPR036038">
    <property type="entry name" value="Aminotransferase-like"/>
</dbReference>
<dbReference type="EMBL" id="METM01000013">
    <property type="protein sequence ID" value="OGB90266.1"/>
    <property type="molecule type" value="Genomic_DNA"/>
</dbReference>
<comment type="cofactor">
    <cofactor evidence="1 5">
        <name>pyridoxal 5'-phosphate</name>
        <dbReference type="ChEBI" id="CHEBI:597326"/>
    </cofactor>
</comment>
<evidence type="ECO:0000313" key="7">
    <source>
        <dbReference type="Proteomes" id="UP000178724"/>
    </source>
</evidence>
<evidence type="ECO:0000256" key="1">
    <source>
        <dbReference type="ARBA" id="ARBA00001933"/>
    </source>
</evidence>
<dbReference type="Gene3D" id="3.30.470.10">
    <property type="match status" value="1"/>
</dbReference>
<evidence type="ECO:0008006" key="8">
    <source>
        <dbReference type="Google" id="ProtNLM"/>
    </source>
</evidence>
<name>A0A1F4Q357_UNCSA</name>
<evidence type="ECO:0000256" key="4">
    <source>
        <dbReference type="RuleBase" id="RU004106"/>
    </source>
</evidence>
<protein>
    <recommendedName>
        <fullName evidence="8">Branched-chain amino acid aminotransferase</fullName>
    </recommendedName>
</protein>
<dbReference type="InterPro" id="IPR050571">
    <property type="entry name" value="Class-IV_PLP-Dep_Aminotrnsfr"/>
</dbReference>
<keyword evidence="3 5" id="KW-0663">Pyridoxal phosphate</keyword>
<dbReference type="InterPro" id="IPR043131">
    <property type="entry name" value="BCAT-like_N"/>
</dbReference>
<accession>A0A1F4Q357</accession>
<comment type="similarity">
    <text evidence="2 4">Belongs to the class-IV pyridoxal-phosphate-dependent aminotransferase family.</text>
</comment>
<gene>
    <name evidence="6" type="ORF">A2625_02970</name>
</gene>
<dbReference type="GO" id="GO:0046394">
    <property type="term" value="P:carboxylic acid biosynthetic process"/>
    <property type="evidence" value="ECO:0007669"/>
    <property type="project" value="UniProtKB-ARBA"/>
</dbReference>
<dbReference type="GO" id="GO:0005829">
    <property type="term" value="C:cytosol"/>
    <property type="evidence" value="ECO:0007669"/>
    <property type="project" value="TreeGrafter"/>
</dbReference>
<dbReference type="Gene3D" id="3.20.10.10">
    <property type="entry name" value="D-amino Acid Aminotransferase, subunit A, domain 2"/>
    <property type="match status" value="1"/>
</dbReference>
<comment type="caution">
    <text evidence="6">The sequence shown here is derived from an EMBL/GenBank/DDBJ whole genome shotgun (WGS) entry which is preliminary data.</text>
</comment>
<dbReference type="FunFam" id="3.20.10.10:FF:000002">
    <property type="entry name" value="D-alanine aminotransferase"/>
    <property type="match status" value="1"/>
</dbReference>
<dbReference type="PANTHER" id="PTHR42743:SF11">
    <property type="entry name" value="AMINODEOXYCHORISMATE LYASE"/>
    <property type="match status" value="1"/>
</dbReference>
<proteinExistence type="inferred from homology"/>
<dbReference type="Pfam" id="PF01063">
    <property type="entry name" value="Aminotran_4"/>
    <property type="match status" value="1"/>
</dbReference>
<dbReference type="PROSITE" id="PS00770">
    <property type="entry name" value="AA_TRANSFER_CLASS_4"/>
    <property type="match status" value="1"/>
</dbReference>
<dbReference type="AlphaFoldDB" id="A0A1F4Q357"/>
<evidence type="ECO:0000256" key="2">
    <source>
        <dbReference type="ARBA" id="ARBA00009320"/>
    </source>
</evidence>
<dbReference type="InterPro" id="IPR001544">
    <property type="entry name" value="Aminotrans_IV"/>
</dbReference>
<dbReference type="PANTHER" id="PTHR42743">
    <property type="entry name" value="AMINO-ACID AMINOTRANSFERASE"/>
    <property type="match status" value="1"/>
</dbReference>
<dbReference type="GO" id="GO:0008652">
    <property type="term" value="P:amino acid biosynthetic process"/>
    <property type="evidence" value="ECO:0007669"/>
    <property type="project" value="UniProtKB-ARBA"/>
</dbReference>
<dbReference type="Proteomes" id="UP000178724">
    <property type="component" value="Unassembled WGS sequence"/>
</dbReference>
<evidence type="ECO:0000256" key="3">
    <source>
        <dbReference type="ARBA" id="ARBA00022898"/>
    </source>
</evidence>
<reference evidence="6 7" key="1">
    <citation type="journal article" date="2016" name="Nat. Commun.">
        <title>Thousands of microbial genomes shed light on interconnected biogeochemical processes in an aquifer system.</title>
        <authorList>
            <person name="Anantharaman K."/>
            <person name="Brown C.T."/>
            <person name="Hug L.A."/>
            <person name="Sharon I."/>
            <person name="Castelle C.J."/>
            <person name="Probst A.J."/>
            <person name="Thomas B.C."/>
            <person name="Singh A."/>
            <person name="Wilkins M.J."/>
            <person name="Karaoz U."/>
            <person name="Brodie E.L."/>
            <person name="Williams K.H."/>
            <person name="Hubbard S.S."/>
            <person name="Banfield J.F."/>
        </authorList>
    </citation>
    <scope>NUCLEOTIDE SEQUENCE [LARGE SCALE GENOMIC DNA]</scope>
</reference>
<dbReference type="InterPro" id="IPR018300">
    <property type="entry name" value="Aminotrans_IV_CS"/>
</dbReference>
<sequence>MAKVYLNGKIVPLENARISVLDRGFLYGDGVFESLRTYNRRPFLLEEHLKRLLFGAQQLKIKVQYSLSQLKSAVLKTVSANDFKEHYIKIIISRGEAKGHGLDPSNSKGKPTVIVLCEELKPYPSSLYENGWQAIISKIIRPQVPTSRIKSLCYVDNMLARIEAKKKWADEAFMLDEKGHVVEGTVSNIFIVRNNVIITPPVAEPILQGITRALVLKLAKRAGIRVAEKVIYPEDILTANECFATMSGAGIVPVTYLGKKKIGDGKCGPIARNLIHLYQNYR</sequence>
<organism evidence="6 7">
    <name type="scientific">candidate division WOR-1 bacterium RIFCSPHIGHO2_01_FULL_53_15</name>
    <dbReference type="NCBI Taxonomy" id="1802564"/>
    <lineage>
        <taxon>Bacteria</taxon>
        <taxon>Bacillati</taxon>
        <taxon>Saganbacteria</taxon>
    </lineage>
</organism>
<dbReference type="SUPFAM" id="SSF56752">
    <property type="entry name" value="D-aminoacid aminotransferase-like PLP-dependent enzymes"/>
    <property type="match status" value="1"/>
</dbReference>
<evidence type="ECO:0000256" key="5">
    <source>
        <dbReference type="RuleBase" id="RU004516"/>
    </source>
</evidence>
<dbReference type="InterPro" id="IPR043132">
    <property type="entry name" value="BCAT-like_C"/>
</dbReference>
<dbReference type="GO" id="GO:0003824">
    <property type="term" value="F:catalytic activity"/>
    <property type="evidence" value="ECO:0007669"/>
    <property type="project" value="InterPro"/>
</dbReference>
<evidence type="ECO:0000313" key="6">
    <source>
        <dbReference type="EMBL" id="OGB90266.1"/>
    </source>
</evidence>